<feature type="signal peptide" evidence="1">
    <location>
        <begin position="1"/>
        <end position="22"/>
    </location>
</feature>
<dbReference type="KEGG" id="lrs:PX52LOC_07943"/>
<gene>
    <name evidence="2" type="ORF">PX52LOC_07943</name>
</gene>
<keyword evidence="3" id="KW-1185">Reference proteome</keyword>
<proteinExistence type="predicted"/>
<protein>
    <submittedName>
        <fullName evidence="2">Uncharacterized protein</fullName>
    </submittedName>
</protein>
<name>A0A5C1ARV8_9BACT</name>
<evidence type="ECO:0000313" key="3">
    <source>
        <dbReference type="Proteomes" id="UP000324974"/>
    </source>
</evidence>
<dbReference type="Proteomes" id="UP000324974">
    <property type="component" value="Chromosome"/>
</dbReference>
<organism evidence="2 3">
    <name type="scientific">Limnoglobus roseus</name>
    <dbReference type="NCBI Taxonomy" id="2598579"/>
    <lineage>
        <taxon>Bacteria</taxon>
        <taxon>Pseudomonadati</taxon>
        <taxon>Planctomycetota</taxon>
        <taxon>Planctomycetia</taxon>
        <taxon>Gemmatales</taxon>
        <taxon>Gemmataceae</taxon>
        <taxon>Limnoglobus</taxon>
    </lineage>
</organism>
<sequence>MLRFVVILALVVVSASAVFAQAAPAFATRTATTIQTPAVRAATAEVVAIGKITALESGEVEVPQFANSANKLTFRIAVVKIEDDLAGAAGQTHLKVGFPTTGAAARVGMPAFDWKENAVGLFLVSKHHTGSFYVGTNNGQPIDAAAEGYKNSLVQVKRARAVIADPIQGLKGKEVKDRYFAAAILVQKYRTSTAGQTNKTEGVPTEESKLILSAVADADWENPEKDVPTPYQTFTRLGLTAVDKWQPAPFNGNGNQQVHTRDEFKKWLEGDGVKYQVKRYTAK</sequence>
<reference evidence="3" key="1">
    <citation type="submission" date="2019-08" db="EMBL/GenBank/DDBJ databases">
        <title>Limnoglobus roseus gen. nov., sp. nov., a novel freshwater planctomycete with a giant genome from the family Gemmataceae.</title>
        <authorList>
            <person name="Kulichevskaya I.S."/>
            <person name="Naumoff D.G."/>
            <person name="Miroshnikov K."/>
            <person name="Ivanova A."/>
            <person name="Philippov D.A."/>
            <person name="Hakobyan A."/>
            <person name="Rijpstra I.C."/>
            <person name="Sinninghe Damste J.S."/>
            <person name="Liesack W."/>
            <person name="Dedysh S.N."/>
        </authorList>
    </citation>
    <scope>NUCLEOTIDE SEQUENCE [LARGE SCALE GENOMIC DNA]</scope>
    <source>
        <strain evidence="3">PX52</strain>
    </source>
</reference>
<keyword evidence="1" id="KW-0732">Signal</keyword>
<dbReference type="OrthoDB" id="278692at2"/>
<accession>A0A5C1ARV8</accession>
<feature type="chain" id="PRO_5022781938" evidence="1">
    <location>
        <begin position="23"/>
        <end position="283"/>
    </location>
</feature>
<dbReference type="AlphaFoldDB" id="A0A5C1ARV8"/>
<evidence type="ECO:0000256" key="1">
    <source>
        <dbReference type="SAM" id="SignalP"/>
    </source>
</evidence>
<evidence type="ECO:0000313" key="2">
    <source>
        <dbReference type="EMBL" id="QEL20823.1"/>
    </source>
</evidence>
<dbReference type="EMBL" id="CP042425">
    <property type="protein sequence ID" value="QEL20823.1"/>
    <property type="molecule type" value="Genomic_DNA"/>
</dbReference>
<dbReference type="RefSeq" id="WP_149115077.1">
    <property type="nucleotide sequence ID" value="NZ_CP042425.1"/>
</dbReference>